<dbReference type="Proteomes" id="UP000595437">
    <property type="component" value="Chromosome 4"/>
</dbReference>
<evidence type="ECO:0000313" key="1">
    <source>
        <dbReference type="EMBL" id="QQP54337.1"/>
    </source>
</evidence>
<feature type="non-terminal residue" evidence="1">
    <location>
        <position position="1"/>
    </location>
</feature>
<organism evidence="1 2">
    <name type="scientific">Caligus rogercresseyi</name>
    <name type="common">Sea louse</name>
    <dbReference type="NCBI Taxonomy" id="217165"/>
    <lineage>
        <taxon>Eukaryota</taxon>
        <taxon>Metazoa</taxon>
        <taxon>Ecdysozoa</taxon>
        <taxon>Arthropoda</taxon>
        <taxon>Crustacea</taxon>
        <taxon>Multicrustacea</taxon>
        <taxon>Hexanauplia</taxon>
        <taxon>Copepoda</taxon>
        <taxon>Siphonostomatoida</taxon>
        <taxon>Caligidae</taxon>
        <taxon>Caligus</taxon>
    </lineage>
</organism>
<reference evidence="2" key="1">
    <citation type="submission" date="2021-01" db="EMBL/GenBank/DDBJ databases">
        <title>Caligus Genome Assembly.</title>
        <authorList>
            <person name="Gallardo-Escarate C."/>
        </authorList>
    </citation>
    <scope>NUCLEOTIDE SEQUENCE [LARGE SCALE GENOMIC DNA]</scope>
</reference>
<protein>
    <submittedName>
        <fullName evidence="1">Uncharacterized protein</fullName>
    </submittedName>
</protein>
<sequence>LRNLRKKNVILRVQNRRLSTKRYKRTLIQTELSKTFTPAQVSQLTGSKKRSNWGK</sequence>
<keyword evidence="2" id="KW-1185">Reference proteome</keyword>
<proteinExistence type="predicted"/>
<name>A0A7T8QTB7_CALRO</name>
<accession>A0A7T8QTB7</accession>
<gene>
    <name evidence="1" type="ORF">FKW44_007144</name>
</gene>
<dbReference type="AlphaFoldDB" id="A0A7T8QTB7"/>
<evidence type="ECO:0000313" key="2">
    <source>
        <dbReference type="Proteomes" id="UP000595437"/>
    </source>
</evidence>
<dbReference type="EMBL" id="CP045893">
    <property type="protein sequence ID" value="QQP54337.1"/>
    <property type="molecule type" value="Genomic_DNA"/>
</dbReference>